<reference evidence="2 3" key="1">
    <citation type="submission" date="2017-03" db="EMBL/GenBank/DDBJ databases">
        <title>Genome analysis of Rhizobial strains effectives or ineffectives for nitrogen fixation isolated from bean seeds.</title>
        <authorList>
            <person name="Peralta H."/>
            <person name="Aguilar-Vera A."/>
            <person name="Mora Y."/>
            <person name="Vargas-Lagunas C."/>
            <person name="Girard L."/>
            <person name="Mora J."/>
        </authorList>
    </citation>
    <scope>NUCLEOTIDE SEQUENCE [LARGE SCALE GENOMIC DNA]</scope>
    <source>
        <strain evidence="2 3">CCGM3</strain>
    </source>
</reference>
<name>A0A370KJX3_9HYPH</name>
<gene>
    <name evidence="2" type="ORF">B5K06_22070</name>
</gene>
<feature type="region of interest" description="Disordered" evidence="1">
    <location>
        <begin position="1"/>
        <end position="20"/>
    </location>
</feature>
<organism evidence="2 3">
    <name type="scientific">Rhizobium grahamii</name>
    <dbReference type="NCBI Taxonomy" id="1120045"/>
    <lineage>
        <taxon>Bacteria</taxon>
        <taxon>Pseudomonadati</taxon>
        <taxon>Pseudomonadota</taxon>
        <taxon>Alphaproteobacteria</taxon>
        <taxon>Hyphomicrobiales</taxon>
        <taxon>Rhizobiaceae</taxon>
        <taxon>Rhizobium/Agrobacterium group</taxon>
        <taxon>Rhizobium</taxon>
    </lineage>
</organism>
<dbReference type="AlphaFoldDB" id="A0A370KJX3"/>
<comment type="caution">
    <text evidence="2">The sequence shown here is derived from an EMBL/GenBank/DDBJ whole genome shotgun (WGS) entry which is preliminary data.</text>
</comment>
<sequence length="105" mass="11377">MVNEAQLDTTKGGSLEKQNRRHWLSANPSLVVTSRATERWVGNQLYCACGGMEARSFTFTPTAPAPDDARSAEAVVCLAGLRVRISSSASVGGTRPYWRHAPRVS</sequence>
<evidence type="ECO:0000313" key="2">
    <source>
        <dbReference type="EMBL" id="RDJ06903.1"/>
    </source>
</evidence>
<dbReference type="Proteomes" id="UP000254939">
    <property type="component" value="Unassembled WGS sequence"/>
</dbReference>
<accession>A0A370KJX3</accession>
<proteinExistence type="predicted"/>
<evidence type="ECO:0000313" key="3">
    <source>
        <dbReference type="Proteomes" id="UP000254939"/>
    </source>
</evidence>
<feature type="compositionally biased region" description="Polar residues" evidence="1">
    <location>
        <begin position="1"/>
        <end position="12"/>
    </location>
</feature>
<dbReference type="EMBL" id="NAAC01000027">
    <property type="protein sequence ID" value="RDJ06903.1"/>
    <property type="molecule type" value="Genomic_DNA"/>
</dbReference>
<protein>
    <submittedName>
        <fullName evidence="2">Uncharacterized protein</fullName>
    </submittedName>
</protein>
<evidence type="ECO:0000256" key="1">
    <source>
        <dbReference type="SAM" id="MobiDB-lite"/>
    </source>
</evidence>